<comment type="caution">
    <text evidence="2">The sequence shown here is derived from an EMBL/GenBank/DDBJ whole genome shotgun (WGS) entry which is preliminary data.</text>
</comment>
<keyword evidence="3" id="KW-1185">Reference proteome</keyword>
<gene>
    <name evidence="2" type="ORF">ORQ98_28690</name>
</gene>
<accession>A0ABT5UKP1</accession>
<dbReference type="Proteomes" id="UP001528823">
    <property type="component" value="Unassembled WGS sequence"/>
</dbReference>
<evidence type="ECO:0000313" key="3">
    <source>
        <dbReference type="Proteomes" id="UP001528823"/>
    </source>
</evidence>
<feature type="transmembrane region" description="Helical" evidence="1">
    <location>
        <begin position="44"/>
        <end position="68"/>
    </location>
</feature>
<dbReference type="EMBL" id="JAPMOU010000106">
    <property type="protein sequence ID" value="MDE1465943.1"/>
    <property type="molecule type" value="Genomic_DNA"/>
</dbReference>
<protein>
    <recommendedName>
        <fullName evidence="4">DUF2628 domain-containing protein</fullName>
    </recommendedName>
</protein>
<keyword evidence="1" id="KW-0812">Transmembrane</keyword>
<keyword evidence="1" id="KW-0472">Membrane</keyword>
<organism evidence="2 3">
    <name type="scientific">Spartinivicinus poritis</name>
    <dbReference type="NCBI Taxonomy" id="2994640"/>
    <lineage>
        <taxon>Bacteria</taxon>
        <taxon>Pseudomonadati</taxon>
        <taxon>Pseudomonadota</taxon>
        <taxon>Gammaproteobacteria</taxon>
        <taxon>Oceanospirillales</taxon>
        <taxon>Zooshikellaceae</taxon>
        <taxon>Spartinivicinus</taxon>
    </lineage>
</organism>
<evidence type="ECO:0000313" key="2">
    <source>
        <dbReference type="EMBL" id="MDE1465943.1"/>
    </source>
</evidence>
<keyword evidence="1" id="KW-1133">Transmembrane helix</keyword>
<name>A0ABT5UKP1_9GAMM</name>
<reference evidence="2 3" key="1">
    <citation type="submission" date="2022-11" db="EMBL/GenBank/DDBJ databases">
        <title>Spartinivicinus poritis sp. nov., isolated from scleractinian coral Porites lutea.</title>
        <authorList>
            <person name="Zhang G."/>
            <person name="Cai L."/>
            <person name="Wei Q."/>
        </authorList>
    </citation>
    <scope>NUCLEOTIDE SEQUENCE [LARGE SCALE GENOMIC DNA]</scope>
    <source>
        <strain evidence="2 3">A2-2</strain>
    </source>
</reference>
<evidence type="ECO:0000256" key="1">
    <source>
        <dbReference type="SAM" id="Phobius"/>
    </source>
</evidence>
<evidence type="ECO:0008006" key="4">
    <source>
        <dbReference type="Google" id="ProtNLM"/>
    </source>
</evidence>
<proteinExistence type="predicted"/>
<dbReference type="RefSeq" id="WP_274692243.1">
    <property type="nucleotide sequence ID" value="NZ_JAPMOU010000106.1"/>
</dbReference>
<feature type="transmembrane region" description="Helical" evidence="1">
    <location>
        <begin position="74"/>
        <end position="91"/>
    </location>
</feature>
<sequence>MADNQYLLKSDQGKIVKAYDGVSYTVFFFGPLPMLFFRRDFPGIILLLISVLTVIGFCVIVGLIRGYYPHPLDHFVGFCLVLAWSFFYNGWHRKRLLNEGYQVIEKQDISRRVLVL</sequence>
<feature type="transmembrane region" description="Helical" evidence="1">
    <location>
        <begin position="18"/>
        <end position="37"/>
    </location>
</feature>